<name>A0A8J9U7T9_9NEOP</name>
<keyword evidence="2" id="KW-1185">Reference proteome</keyword>
<proteinExistence type="predicted"/>
<organism evidence="1 2">
    <name type="scientific">Brenthis ino</name>
    <name type="common">lesser marbled fritillary</name>
    <dbReference type="NCBI Taxonomy" id="405034"/>
    <lineage>
        <taxon>Eukaryota</taxon>
        <taxon>Metazoa</taxon>
        <taxon>Ecdysozoa</taxon>
        <taxon>Arthropoda</taxon>
        <taxon>Hexapoda</taxon>
        <taxon>Insecta</taxon>
        <taxon>Pterygota</taxon>
        <taxon>Neoptera</taxon>
        <taxon>Endopterygota</taxon>
        <taxon>Lepidoptera</taxon>
        <taxon>Glossata</taxon>
        <taxon>Ditrysia</taxon>
        <taxon>Papilionoidea</taxon>
        <taxon>Nymphalidae</taxon>
        <taxon>Heliconiinae</taxon>
        <taxon>Argynnini</taxon>
        <taxon>Brenthis</taxon>
    </lineage>
</organism>
<sequence>MGLTSGSWSDHEQDKRRPRECLLTRHIASLPAPAPAAACRFSLIFAGQLAAPFLIPTLLRLITNAMFPTSA</sequence>
<dbReference type="Proteomes" id="UP000838878">
    <property type="component" value="Chromosome 1"/>
</dbReference>
<gene>
    <name evidence="1" type="ORF">BINO364_LOCUS1772</name>
</gene>
<dbReference type="EMBL" id="OV170221">
    <property type="protein sequence ID" value="CAH0714754.1"/>
    <property type="molecule type" value="Genomic_DNA"/>
</dbReference>
<evidence type="ECO:0000313" key="1">
    <source>
        <dbReference type="EMBL" id="CAH0714754.1"/>
    </source>
</evidence>
<protein>
    <submittedName>
        <fullName evidence="1">Uncharacterized protein</fullName>
    </submittedName>
</protein>
<evidence type="ECO:0000313" key="2">
    <source>
        <dbReference type="Proteomes" id="UP000838878"/>
    </source>
</evidence>
<accession>A0A8J9U7T9</accession>
<reference evidence="1" key="1">
    <citation type="submission" date="2021-12" db="EMBL/GenBank/DDBJ databases">
        <authorList>
            <person name="Martin H S."/>
        </authorList>
    </citation>
    <scope>NUCLEOTIDE SEQUENCE</scope>
</reference>
<dbReference type="AlphaFoldDB" id="A0A8J9U7T9"/>
<feature type="non-terminal residue" evidence="1">
    <location>
        <position position="71"/>
    </location>
</feature>